<dbReference type="EMBL" id="VCEI01000011">
    <property type="protein sequence ID" value="TLU96034.1"/>
    <property type="molecule type" value="Genomic_DNA"/>
</dbReference>
<gene>
    <name evidence="9" type="ORF">FEM55_02485</name>
</gene>
<dbReference type="OrthoDB" id="1523346at2"/>
<dbReference type="SUPFAM" id="SSF63829">
    <property type="entry name" value="Calcium-dependent phosphotriesterase"/>
    <property type="match status" value="1"/>
</dbReference>
<feature type="domain" description="Secretion system C-terminal sorting" evidence="7">
    <location>
        <begin position="816"/>
        <end position="893"/>
    </location>
</feature>
<name>A0A5R9KIM6_9BACT</name>
<feature type="transmembrane region" description="Helical" evidence="5">
    <location>
        <begin position="37"/>
        <end position="57"/>
    </location>
</feature>
<comment type="caution">
    <text evidence="9">The sequence shown here is derived from an EMBL/GenBank/DDBJ whole genome shotgun (WGS) entry which is preliminary data.</text>
</comment>
<dbReference type="Gene3D" id="2.60.120.430">
    <property type="entry name" value="Galactose-binding lectin"/>
    <property type="match status" value="1"/>
</dbReference>
<dbReference type="InterPro" id="IPR055372">
    <property type="entry name" value="CBM96"/>
</dbReference>
<dbReference type="Pfam" id="PF24517">
    <property type="entry name" value="CBM96"/>
    <property type="match status" value="1"/>
</dbReference>
<dbReference type="Gene3D" id="2.80.10.50">
    <property type="match status" value="1"/>
</dbReference>
<evidence type="ECO:0000256" key="3">
    <source>
        <dbReference type="ARBA" id="ARBA00022729"/>
    </source>
</evidence>
<dbReference type="InterPro" id="IPR026444">
    <property type="entry name" value="Secre_tail"/>
</dbReference>
<evidence type="ECO:0000259" key="8">
    <source>
        <dbReference type="Pfam" id="PF24517"/>
    </source>
</evidence>
<keyword evidence="2" id="KW-0964">Secreted</keyword>
<evidence type="ECO:0000313" key="9">
    <source>
        <dbReference type="EMBL" id="TLU96034.1"/>
    </source>
</evidence>
<dbReference type="PANTHER" id="PTHR42754:SF1">
    <property type="entry name" value="LIPOPROTEIN"/>
    <property type="match status" value="1"/>
</dbReference>
<keyword evidence="10" id="KW-1185">Reference proteome</keyword>
<evidence type="ECO:0000259" key="6">
    <source>
        <dbReference type="Pfam" id="PF11721"/>
    </source>
</evidence>
<evidence type="ECO:0000256" key="1">
    <source>
        <dbReference type="ARBA" id="ARBA00004613"/>
    </source>
</evidence>
<dbReference type="InterPro" id="IPR008979">
    <property type="entry name" value="Galactose-bd-like_sf"/>
</dbReference>
<dbReference type="Pfam" id="PF11721">
    <property type="entry name" value="Malectin"/>
    <property type="match status" value="1"/>
</dbReference>
<evidence type="ECO:0000256" key="4">
    <source>
        <dbReference type="SAM" id="MobiDB-lite"/>
    </source>
</evidence>
<dbReference type="GO" id="GO:0005576">
    <property type="term" value="C:extracellular region"/>
    <property type="evidence" value="ECO:0007669"/>
    <property type="project" value="UniProtKB-SubCell"/>
</dbReference>
<sequence>MQQSLQTNYHFMAGNVQRTFAWLKFQKCYGRIYKLQTALYAFLLLMAFFVTSAQNLLAQPAIQRDKTFGGYGSERFSSIQQTGDGGYILAGDSQSDASGDKSENNRGDYDYWIVKLSANGTKQWDKTFGGTDYERLKTVRQSPDGGYYLAGGSKSSAGGDKSQGVVGLFDLWIIKLDPNGNLEWEKTIAMAESEQVEDMELTPDGGMIIACDYTPGQEQENNWHTARIVKLSRTGELEWSKDFSGDILLMSLAPTADGGYILGANTSVSDRYIAIKISSNATVQWTKEYGGVDYSSLREIKQTSEGGYIISGNSTAPAGGDKTESSYKYDYWVIKITSDGTKEWDKTIHAAGDDNQWGVIQTSDGGYVVAGSTTSGNSLDKTEPSHGHDLWLVKLSAGGGIVWDKTIGGSSNDLALSNGLIATRDGGLAVAGESNSAASGDKTENSRGDYDFWIVKLAPEQTLLPTTPIRINAGGPEFTTATKKKFSADLYYSGIDRVSSIVTGDISNTSNDILYQSARCSPSFSYNIPVANGTFDIYLHFAETYFGAPGKKGGKGSRQFHVNMEGSRKLTNYDIFVKAGGAMRATAETFTVNVTDGMLNIDFLTGAADLPRISAIEVIPVTSVTLKPVADAYVRDGSYSAANYGYLPELDVKNATGDASVKRSSYIRFQLPQSVKAGSAKLRIYGHNHENSKSVSVHAYGVNNDTWTENGIVKNNAPAASSASLGYVAVNNAYKYYEIDVTSYVKAQQASGETLVSLMLTDPNNRNIRLVFNSKEAGSYPPELIIQPSPVVNSNTRLSNEETSSNLQAEPESSSVYPNPVGKQFSVLVSSKHGADISFDLLNNAGKSYSIATAEKARAGQKAEVDISGLSLNSGIYLLKIRSEAATEVIKVLVTD</sequence>
<accession>A0A5R9KIM6</accession>
<dbReference type="NCBIfam" id="TIGR04183">
    <property type="entry name" value="Por_Secre_tail"/>
    <property type="match status" value="1"/>
</dbReference>
<feature type="domain" description="Malectin" evidence="6">
    <location>
        <begin position="469"/>
        <end position="616"/>
    </location>
</feature>
<reference evidence="9 10" key="1">
    <citation type="submission" date="2019-05" db="EMBL/GenBank/DDBJ databases">
        <authorList>
            <person name="Qu J.-H."/>
        </authorList>
    </citation>
    <scope>NUCLEOTIDE SEQUENCE [LARGE SCALE GENOMIC DNA]</scope>
    <source>
        <strain evidence="9 10">Z12</strain>
    </source>
</reference>
<evidence type="ECO:0000256" key="5">
    <source>
        <dbReference type="SAM" id="Phobius"/>
    </source>
</evidence>
<dbReference type="AlphaFoldDB" id="A0A5R9KIM6"/>
<proteinExistence type="predicted"/>
<evidence type="ECO:0000313" key="10">
    <source>
        <dbReference type="Proteomes" id="UP000309788"/>
    </source>
</evidence>
<dbReference type="Pfam" id="PF18962">
    <property type="entry name" value="Por_Secre_tail"/>
    <property type="match status" value="1"/>
</dbReference>
<comment type="subcellular location">
    <subcellularLocation>
        <location evidence="1">Secreted</location>
    </subcellularLocation>
</comment>
<keyword evidence="3" id="KW-0732">Signal</keyword>
<dbReference type="NCBIfam" id="NF033679">
    <property type="entry name" value="DNRLRE_dom"/>
    <property type="match status" value="1"/>
</dbReference>
<dbReference type="InterPro" id="IPR011047">
    <property type="entry name" value="Quinoprotein_ADH-like_sf"/>
</dbReference>
<keyword evidence="5" id="KW-0812">Transmembrane</keyword>
<evidence type="ECO:0000256" key="2">
    <source>
        <dbReference type="ARBA" id="ARBA00022525"/>
    </source>
</evidence>
<organism evidence="9 10">
    <name type="scientific">Dyadobacter sediminis</name>
    <dbReference type="NCBI Taxonomy" id="1493691"/>
    <lineage>
        <taxon>Bacteria</taxon>
        <taxon>Pseudomonadati</taxon>
        <taxon>Bacteroidota</taxon>
        <taxon>Cytophagia</taxon>
        <taxon>Cytophagales</taxon>
        <taxon>Spirosomataceae</taxon>
        <taxon>Dyadobacter</taxon>
    </lineage>
</organism>
<dbReference type="SUPFAM" id="SSF50998">
    <property type="entry name" value="Quinoprotein alcohol dehydrogenase-like"/>
    <property type="match status" value="1"/>
</dbReference>
<protein>
    <submittedName>
        <fullName evidence="9">DNRLRE domain-containing protein</fullName>
    </submittedName>
</protein>
<feature type="domain" description="Carbohydrate-binding module family 96" evidence="8">
    <location>
        <begin position="623"/>
        <end position="787"/>
    </location>
</feature>
<feature type="region of interest" description="Disordered" evidence="4">
    <location>
        <begin position="791"/>
        <end position="816"/>
    </location>
</feature>
<dbReference type="InterPro" id="IPR021720">
    <property type="entry name" value="Malectin_dom"/>
</dbReference>
<keyword evidence="5" id="KW-1133">Transmembrane helix</keyword>
<evidence type="ECO:0000259" key="7">
    <source>
        <dbReference type="Pfam" id="PF18962"/>
    </source>
</evidence>
<dbReference type="Proteomes" id="UP000309788">
    <property type="component" value="Unassembled WGS sequence"/>
</dbReference>
<keyword evidence="5" id="KW-0472">Membrane</keyword>
<dbReference type="SUPFAM" id="SSF49785">
    <property type="entry name" value="Galactose-binding domain-like"/>
    <property type="match status" value="1"/>
</dbReference>
<dbReference type="PANTHER" id="PTHR42754">
    <property type="entry name" value="ENDOGLUCANASE"/>
    <property type="match status" value="1"/>
</dbReference>